<keyword evidence="14" id="KW-1185">Reference proteome</keyword>
<evidence type="ECO:0000256" key="6">
    <source>
        <dbReference type="ARBA" id="ARBA00022741"/>
    </source>
</evidence>
<evidence type="ECO:0000313" key="13">
    <source>
        <dbReference type="EMBL" id="PIA50240.1"/>
    </source>
</evidence>
<dbReference type="Pfam" id="PF07714">
    <property type="entry name" value="PK_Tyr_Ser-Thr"/>
    <property type="match status" value="1"/>
</dbReference>
<dbReference type="GO" id="GO:0004674">
    <property type="term" value="F:protein serine/threonine kinase activity"/>
    <property type="evidence" value="ECO:0007669"/>
    <property type="project" value="UniProtKB-KW"/>
</dbReference>
<dbReference type="GO" id="GO:0005886">
    <property type="term" value="C:plasma membrane"/>
    <property type="evidence" value="ECO:0007669"/>
    <property type="project" value="TreeGrafter"/>
</dbReference>
<dbReference type="Gene3D" id="2.10.25.10">
    <property type="entry name" value="Laminin"/>
    <property type="match status" value="2"/>
</dbReference>
<dbReference type="SMART" id="SM00179">
    <property type="entry name" value="EGF_CA"/>
    <property type="match status" value="1"/>
</dbReference>
<dbReference type="Gene3D" id="1.10.510.10">
    <property type="entry name" value="Transferase(Phosphotransferase) domain 1"/>
    <property type="match status" value="1"/>
</dbReference>
<feature type="domain" description="EGF-like" evidence="12">
    <location>
        <begin position="251"/>
        <end position="290"/>
    </location>
</feature>
<comment type="caution">
    <text evidence="10">Lacks conserved residue(s) required for the propagation of feature annotation.</text>
</comment>
<dbReference type="PROSITE" id="PS01186">
    <property type="entry name" value="EGF_2"/>
    <property type="match status" value="2"/>
</dbReference>
<dbReference type="FunFam" id="2.10.25.10:FF:000526">
    <property type="entry name" value="Dumpy, isoform J"/>
    <property type="match status" value="1"/>
</dbReference>
<evidence type="ECO:0000256" key="5">
    <source>
        <dbReference type="ARBA" id="ARBA00022737"/>
    </source>
</evidence>
<dbReference type="Gene3D" id="3.30.200.20">
    <property type="entry name" value="Phosphorylase Kinase, domain 1"/>
    <property type="match status" value="1"/>
</dbReference>
<keyword evidence="4" id="KW-0732">Signal</keyword>
<accession>A0A2G5E3E1</accession>
<proteinExistence type="predicted"/>
<dbReference type="PANTHER" id="PTHR27005:SF315">
    <property type="entry name" value="PROTEIN KINASE DOMAIN-CONTAINING PROTEIN"/>
    <property type="match status" value="1"/>
</dbReference>
<keyword evidence="3" id="KW-0808">Transferase</keyword>
<dbReference type="InterPro" id="IPR000152">
    <property type="entry name" value="EGF-type_Asp/Asn_hydroxyl_site"/>
</dbReference>
<dbReference type="CDD" id="cd00054">
    <property type="entry name" value="EGF_CA"/>
    <property type="match status" value="1"/>
</dbReference>
<dbReference type="PROSITE" id="PS00010">
    <property type="entry name" value="ASX_HYDROXYL"/>
    <property type="match status" value="1"/>
</dbReference>
<keyword evidence="5" id="KW-0677">Repeat</keyword>
<name>A0A2G5E3E1_AQUCA</name>
<keyword evidence="8 10" id="KW-1015">Disulfide bond</keyword>
<dbReference type="InterPro" id="IPR000719">
    <property type="entry name" value="Prot_kinase_dom"/>
</dbReference>
<keyword evidence="1" id="KW-0723">Serine/threonine-protein kinase</keyword>
<dbReference type="InterPro" id="IPR008271">
    <property type="entry name" value="Ser/Thr_kinase_AS"/>
</dbReference>
<dbReference type="OrthoDB" id="840598at2759"/>
<evidence type="ECO:0000256" key="8">
    <source>
        <dbReference type="ARBA" id="ARBA00023157"/>
    </source>
</evidence>
<dbReference type="PROSITE" id="PS50011">
    <property type="entry name" value="PROTEIN_KINASE_DOM"/>
    <property type="match status" value="1"/>
</dbReference>
<dbReference type="STRING" id="218851.A0A2G5E3E1"/>
<gene>
    <name evidence="13" type="ORF">AQUCO_01300760v1</name>
</gene>
<dbReference type="InterPro" id="IPR000742">
    <property type="entry name" value="EGF"/>
</dbReference>
<keyword evidence="7" id="KW-0067">ATP-binding</keyword>
<evidence type="ECO:0000256" key="9">
    <source>
        <dbReference type="ARBA" id="ARBA00023180"/>
    </source>
</evidence>
<dbReference type="InterPro" id="IPR001245">
    <property type="entry name" value="Ser-Thr/Tyr_kinase_cat_dom"/>
</dbReference>
<dbReference type="AlphaFoldDB" id="A0A2G5E3E1"/>
<dbReference type="SUPFAM" id="SSF57196">
    <property type="entry name" value="EGF/Laminin"/>
    <property type="match status" value="1"/>
</dbReference>
<sequence>MLVCNHTDYNPPKLFFGTIPILNISVETSTAIAQIEAAYTCYNETGLSGINNKITLGRDYPFTFSASLNKFTAIGCFTYGLLNYGIKFGTGCVLMCDNTTTIPGPSAITQIPKPCSDKSIGCCQAEVPRGFKQIAIDVDVIKQIYKRQGERQVDDNGRPTNLYISNPCDYGYLAVEPNFSLKMSPEGIIYSEVALDWAIGDNCEDAISGDGVSNPSHCGPNASCTNYENGSGYQCHCNQGYLGNPYIGCTDINECANENPCKHGTCKNTPGNYTCQCPIGYQGDGKVGCSISTPIKILLGKLITIPDIDRSLPVNCIASTLVSPRVGIGGSLLLATLILFLCSRMYKKIIQEMNRRKNGGLLLKHLSVKSFKETLLEKATNNFDAQRLLGEGGNGWVYKGSVEDMIDVAVKKSKVVDQNQIEQFLNEADVVSKINHKNVVKLLGVCVESKVPMLVYEYVPNGTLSHHIHGSSSRILSSWRICLKILADIARALDYMHSQADPPIIHRDVKPSNILLDESFTAKVSDFGASKLIRLDRTMEATQGQGTMGYLDPEYFQTGELTTKSDVYGFGVVLMELLSKRKALSQGRYGEMVSLVQIFASAAEENKLDQVLKIAMANERENEQVHLVAKLAVGCVARSSKDRPTMAEVIDVLNGLGKEYHSFQVEGSCDELVSLLDDQDVTSTSFELEYSSSV</sequence>
<dbReference type="CDD" id="cd14066">
    <property type="entry name" value="STKc_IRAK"/>
    <property type="match status" value="1"/>
</dbReference>
<dbReference type="SUPFAM" id="SSF56112">
    <property type="entry name" value="Protein kinase-like (PK-like)"/>
    <property type="match status" value="1"/>
</dbReference>
<dbReference type="PROSITE" id="PS50026">
    <property type="entry name" value="EGF_3"/>
    <property type="match status" value="2"/>
</dbReference>
<dbReference type="EMBL" id="KZ305030">
    <property type="protein sequence ID" value="PIA50240.1"/>
    <property type="molecule type" value="Genomic_DNA"/>
</dbReference>
<feature type="domain" description="Protein kinase" evidence="11">
    <location>
        <begin position="383"/>
        <end position="664"/>
    </location>
</feature>
<organism evidence="13 14">
    <name type="scientific">Aquilegia coerulea</name>
    <name type="common">Rocky mountain columbine</name>
    <dbReference type="NCBI Taxonomy" id="218851"/>
    <lineage>
        <taxon>Eukaryota</taxon>
        <taxon>Viridiplantae</taxon>
        <taxon>Streptophyta</taxon>
        <taxon>Embryophyta</taxon>
        <taxon>Tracheophyta</taxon>
        <taxon>Spermatophyta</taxon>
        <taxon>Magnoliopsida</taxon>
        <taxon>Ranunculales</taxon>
        <taxon>Ranunculaceae</taxon>
        <taxon>Thalictroideae</taxon>
        <taxon>Aquilegia</taxon>
    </lineage>
</organism>
<dbReference type="GO" id="GO:0005509">
    <property type="term" value="F:calcium ion binding"/>
    <property type="evidence" value="ECO:0007669"/>
    <property type="project" value="InterPro"/>
</dbReference>
<dbReference type="Proteomes" id="UP000230069">
    <property type="component" value="Unassembled WGS sequence"/>
</dbReference>
<keyword evidence="2 10" id="KW-0245">EGF-like domain</keyword>
<evidence type="ECO:0000256" key="7">
    <source>
        <dbReference type="ARBA" id="ARBA00022840"/>
    </source>
</evidence>
<feature type="disulfide bond" evidence="10">
    <location>
        <begin position="218"/>
        <end position="235"/>
    </location>
</feature>
<dbReference type="FunFam" id="1.10.510.10:FF:000084">
    <property type="entry name" value="Wall-associated receptor kinase 2"/>
    <property type="match status" value="1"/>
</dbReference>
<keyword evidence="9" id="KW-0325">Glycoprotein</keyword>
<keyword evidence="6" id="KW-0547">Nucleotide-binding</keyword>
<protein>
    <recommendedName>
        <fullName evidence="15">Protein kinase domain-containing protein</fullName>
    </recommendedName>
</protein>
<dbReference type="PANTHER" id="PTHR27005">
    <property type="entry name" value="WALL-ASSOCIATED RECEPTOR KINASE-LIKE 21"/>
    <property type="match status" value="1"/>
</dbReference>
<dbReference type="SMART" id="SM00220">
    <property type="entry name" value="S_TKc"/>
    <property type="match status" value="1"/>
</dbReference>
<dbReference type="InterPro" id="IPR045274">
    <property type="entry name" value="WAK-like"/>
</dbReference>
<dbReference type="FunFam" id="2.10.25.10:FF:000068">
    <property type="entry name" value="Latent transforming growth factor beta binding protein 3"/>
    <property type="match status" value="1"/>
</dbReference>
<dbReference type="PROSITE" id="PS01187">
    <property type="entry name" value="EGF_CA"/>
    <property type="match status" value="1"/>
</dbReference>
<evidence type="ECO:0000256" key="10">
    <source>
        <dbReference type="PROSITE-ProRule" id="PRU00076"/>
    </source>
</evidence>
<evidence type="ECO:0000313" key="14">
    <source>
        <dbReference type="Proteomes" id="UP000230069"/>
    </source>
</evidence>
<dbReference type="InterPro" id="IPR011009">
    <property type="entry name" value="Kinase-like_dom_sf"/>
</dbReference>
<evidence type="ECO:0000256" key="2">
    <source>
        <dbReference type="ARBA" id="ARBA00022536"/>
    </source>
</evidence>
<evidence type="ECO:0000256" key="4">
    <source>
        <dbReference type="ARBA" id="ARBA00022729"/>
    </source>
</evidence>
<dbReference type="GO" id="GO:0005524">
    <property type="term" value="F:ATP binding"/>
    <property type="evidence" value="ECO:0007669"/>
    <property type="project" value="UniProtKB-KW"/>
</dbReference>
<evidence type="ECO:0008006" key="15">
    <source>
        <dbReference type="Google" id="ProtNLM"/>
    </source>
</evidence>
<keyword evidence="1" id="KW-0418">Kinase</keyword>
<dbReference type="InterPro" id="IPR018097">
    <property type="entry name" value="EGF_Ca-bd_CS"/>
</dbReference>
<dbReference type="GO" id="GO:0007166">
    <property type="term" value="P:cell surface receptor signaling pathway"/>
    <property type="evidence" value="ECO:0007669"/>
    <property type="project" value="InterPro"/>
</dbReference>
<evidence type="ECO:0000256" key="3">
    <source>
        <dbReference type="ARBA" id="ARBA00022679"/>
    </source>
</evidence>
<evidence type="ECO:0000259" key="12">
    <source>
        <dbReference type="PROSITE" id="PS50026"/>
    </source>
</evidence>
<evidence type="ECO:0000256" key="1">
    <source>
        <dbReference type="ARBA" id="ARBA00022527"/>
    </source>
</evidence>
<dbReference type="PROSITE" id="PS00108">
    <property type="entry name" value="PROTEIN_KINASE_ST"/>
    <property type="match status" value="1"/>
</dbReference>
<feature type="domain" description="EGF-like" evidence="12">
    <location>
        <begin position="208"/>
        <end position="250"/>
    </location>
</feature>
<dbReference type="InParanoid" id="A0A2G5E3E1"/>
<dbReference type="SMART" id="SM00181">
    <property type="entry name" value="EGF"/>
    <property type="match status" value="2"/>
</dbReference>
<reference evidence="13 14" key="1">
    <citation type="submission" date="2017-09" db="EMBL/GenBank/DDBJ databases">
        <title>WGS assembly of Aquilegia coerulea Goldsmith.</title>
        <authorList>
            <person name="Hodges S."/>
            <person name="Kramer E."/>
            <person name="Nordborg M."/>
            <person name="Tomkins J."/>
            <person name="Borevitz J."/>
            <person name="Derieg N."/>
            <person name="Yan J."/>
            <person name="Mihaltcheva S."/>
            <person name="Hayes R.D."/>
            <person name="Rokhsar D."/>
        </authorList>
    </citation>
    <scope>NUCLEOTIDE SEQUENCE [LARGE SCALE GENOMIC DNA]</scope>
    <source>
        <strain evidence="14">cv. Goldsmith</strain>
    </source>
</reference>
<evidence type="ECO:0000259" key="11">
    <source>
        <dbReference type="PROSITE" id="PS50011"/>
    </source>
</evidence>
<dbReference type="Pfam" id="PF00008">
    <property type="entry name" value="EGF"/>
    <property type="match status" value="1"/>
</dbReference>
<dbReference type="InterPro" id="IPR001881">
    <property type="entry name" value="EGF-like_Ca-bd_dom"/>
</dbReference>